<dbReference type="GO" id="GO:0006424">
    <property type="term" value="P:glutamyl-tRNA aminoacylation"/>
    <property type="evidence" value="ECO:0007669"/>
    <property type="project" value="TreeGrafter"/>
</dbReference>
<dbReference type="InterPro" id="IPR049940">
    <property type="entry name" value="GluQ/Sye"/>
</dbReference>
<dbReference type="InterPro" id="IPR001412">
    <property type="entry name" value="aa-tRNA-synth_I_CS"/>
</dbReference>
<evidence type="ECO:0000256" key="3">
    <source>
        <dbReference type="ARBA" id="ARBA00022840"/>
    </source>
</evidence>
<dbReference type="GO" id="GO:0005829">
    <property type="term" value="C:cytosol"/>
    <property type="evidence" value="ECO:0007669"/>
    <property type="project" value="TreeGrafter"/>
</dbReference>
<proteinExistence type="predicted"/>
<dbReference type="GO" id="GO:0004818">
    <property type="term" value="F:glutamate-tRNA ligase activity"/>
    <property type="evidence" value="ECO:0007669"/>
    <property type="project" value="TreeGrafter"/>
</dbReference>
<evidence type="ECO:0000256" key="2">
    <source>
        <dbReference type="ARBA" id="ARBA00022741"/>
    </source>
</evidence>
<dbReference type="PROSITE" id="PS00178">
    <property type="entry name" value="AA_TRNA_LIGASE_I"/>
    <property type="match status" value="1"/>
</dbReference>
<protein>
    <recommendedName>
        <fullName evidence="5">Glutamyl/glutaminyl-tRNA synthetase class Ib catalytic domain-containing protein</fullName>
    </recommendedName>
</protein>
<keyword evidence="3" id="KW-0067">ATP-binding</keyword>
<feature type="non-terminal residue" evidence="6">
    <location>
        <position position="222"/>
    </location>
</feature>
<comment type="caution">
    <text evidence="6">The sequence shown here is derived from an EMBL/GenBank/DDBJ whole genome shotgun (WGS) entry which is preliminary data.</text>
</comment>
<gene>
    <name evidence="6" type="ORF">S01H1_17984</name>
</gene>
<reference evidence="6" key="1">
    <citation type="journal article" date="2014" name="Front. Microbiol.">
        <title>High frequency of phylogenetically diverse reductive dehalogenase-homologous genes in deep subseafloor sedimentary metagenomes.</title>
        <authorList>
            <person name="Kawai M."/>
            <person name="Futagami T."/>
            <person name="Toyoda A."/>
            <person name="Takaki Y."/>
            <person name="Nishi S."/>
            <person name="Hori S."/>
            <person name="Arai W."/>
            <person name="Tsubouchi T."/>
            <person name="Morono Y."/>
            <person name="Uchiyama I."/>
            <person name="Ito T."/>
            <person name="Fujiyama A."/>
            <person name="Inagaki F."/>
            <person name="Takami H."/>
        </authorList>
    </citation>
    <scope>NUCLEOTIDE SEQUENCE</scope>
    <source>
        <strain evidence="6">Expedition CK06-06</strain>
    </source>
</reference>
<name>X0S6G9_9ZZZZ</name>
<feature type="domain" description="Glutamyl/glutaminyl-tRNA synthetase class Ib catalytic" evidence="5">
    <location>
        <begin position="4"/>
        <end position="219"/>
    </location>
</feature>
<keyword evidence="1" id="KW-0436">Ligase</keyword>
<organism evidence="6">
    <name type="scientific">marine sediment metagenome</name>
    <dbReference type="NCBI Taxonomy" id="412755"/>
    <lineage>
        <taxon>unclassified sequences</taxon>
        <taxon>metagenomes</taxon>
        <taxon>ecological metagenomes</taxon>
    </lineage>
</organism>
<keyword evidence="2" id="KW-0547">Nucleotide-binding</keyword>
<evidence type="ECO:0000259" key="5">
    <source>
        <dbReference type="Pfam" id="PF00749"/>
    </source>
</evidence>
<dbReference type="SUPFAM" id="SSF52374">
    <property type="entry name" value="Nucleotidylyl transferase"/>
    <property type="match status" value="1"/>
</dbReference>
<dbReference type="PANTHER" id="PTHR43311:SF2">
    <property type="entry name" value="GLUTAMATE--TRNA LIGASE, MITOCHONDRIAL-RELATED"/>
    <property type="match status" value="1"/>
</dbReference>
<dbReference type="EMBL" id="BARS01009575">
    <property type="protein sequence ID" value="GAF76599.1"/>
    <property type="molecule type" value="Genomic_DNA"/>
</dbReference>
<dbReference type="GO" id="GO:0005524">
    <property type="term" value="F:ATP binding"/>
    <property type="evidence" value="ECO:0007669"/>
    <property type="project" value="UniProtKB-KW"/>
</dbReference>
<accession>X0S6G9</accession>
<evidence type="ECO:0000256" key="4">
    <source>
        <dbReference type="ARBA" id="ARBA00023146"/>
    </source>
</evidence>
<sequence length="222" mass="24533">MNALKTRFAPAPTGHLHVGGARTALFNFLLARQAGGTFLLRIEDTDRSRHDEAAIAKILDDLRWLGIEWDEGIEVGGPSGPYRQSERLELYSQHIERLLEAGRAYCAFETAEELDAMRERARAGGGGFRYARPDPVPTPADAEQARAAGRPVVVRFLCPGEDVSIHDEAFGDVTVPATEMEDFIIRKADGWPTFHLANAVDDALMGVNLVCRGQEFLGQTWR</sequence>
<dbReference type="Gene3D" id="3.40.50.620">
    <property type="entry name" value="HUPs"/>
    <property type="match status" value="1"/>
</dbReference>
<keyword evidence="4" id="KW-0030">Aminoacyl-tRNA synthetase</keyword>
<dbReference type="InterPro" id="IPR000924">
    <property type="entry name" value="Glu/Gln-tRNA-synth"/>
</dbReference>
<evidence type="ECO:0000313" key="6">
    <source>
        <dbReference type="EMBL" id="GAF76599.1"/>
    </source>
</evidence>
<dbReference type="InterPro" id="IPR014729">
    <property type="entry name" value="Rossmann-like_a/b/a_fold"/>
</dbReference>
<dbReference type="InterPro" id="IPR020058">
    <property type="entry name" value="Glu/Gln-tRNA-synth_Ib_cat-dom"/>
</dbReference>
<evidence type="ECO:0000256" key="1">
    <source>
        <dbReference type="ARBA" id="ARBA00022598"/>
    </source>
</evidence>
<dbReference type="PRINTS" id="PR00987">
    <property type="entry name" value="TRNASYNTHGLU"/>
</dbReference>
<dbReference type="Pfam" id="PF00749">
    <property type="entry name" value="tRNA-synt_1c"/>
    <property type="match status" value="1"/>
</dbReference>
<dbReference type="AlphaFoldDB" id="X0S6G9"/>
<dbReference type="PANTHER" id="PTHR43311">
    <property type="entry name" value="GLUTAMATE--TRNA LIGASE"/>
    <property type="match status" value="1"/>
</dbReference>